<dbReference type="Proteomes" id="UP000294933">
    <property type="component" value="Unassembled WGS sequence"/>
</dbReference>
<accession>A0A4Y7PDJ2</accession>
<dbReference type="OrthoDB" id="3270336at2759"/>
<name>A0A4Y7PDJ2_9AGAM</name>
<evidence type="ECO:0000313" key="1">
    <source>
        <dbReference type="EMBL" id="TDL13296.1"/>
    </source>
</evidence>
<evidence type="ECO:0000313" key="2">
    <source>
        <dbReference type="Proteomes" id="UP000294933"/>
    </source>
</evidence>
<organism evidence="1 2">
    <name type="scientific">Rickenella mellea</name>
    <dbReference type="NCBI Taxonomy" id="50990"/>
    <lineage>
        <taxon>Eukaryota</taxon>
        <taxon>Fungi</taxon>
        <taxon>Dikarya</taxon>
        <taxon>Basidiomycota</taxon>
        <taxon>Agaricomycotina</taxon>
        <taxon>Agaricomycetes</taxon>
        <taxon>Hymenochaetales</taxon>
        <taxon>Rickenellaceae</taxon>
        <taxon>Rickenella</taxon>
    </lineage>
</organism>
<sequence>LGVRPPQYKPDAADYAAYEAARDNFLQQGHARAALLKGGIVWRLAVEYLGPNAVYTGPSERALTCGNVLCIDGKRHCDDSLTSDEVDFICGVYQVYTGHGFQVAHKSWWPKQATWEKSTYNVGYWTRFAEEWFQARLTLIRNNTATLKTASEWYETFGKKGKTLKLARINEKSARRFLDGHDF</sequence>
<proteinExistence type="predicted"/>
<keyword evidence="2" id="KW-1185">Reference proteome</keyword>
<dbReference type="VEuPathDB" id="FungiDB:BD410DRAFT_735538"/>
<feature type="non-terminal residue" evidence="1">
    <location>
        <position position="1"/>
    </location>
</feature>
<protein>
    <submittedName>
        <fullName evidence="1">Uncharacterized protein</fullName>
    </submittedName>
</protein>
<reference evidence="1 2" key="1">
    <citation type="submission" date="2018-06" db="EMBL/GenBank/DDBJ databases">
        <title>A transcriptomic atlas of mushroom development highlights an independent origin of complex multicellularity.</title>
        <authorList>
            <consortium name="DOE Joint Genome Institute"/>
            <person name="Krizsan K."/>
            <person name="Almasi E."/>
            <person name="Merenyi Z."/>
            <person name="Sahu N."/>
            <person name="Viragh M."/>
            <person name="Koszo T."/>
            <person name="Mondo S."/>
            <person name="Kiss B."/>
            <person name="Balint B."/>
            <person name="Kues U."/>
            <person name="Barry K."/>
            <person name="Hegedus J.C."/>
            <person name="Henrissat B."/>
            <person name="Johnson J."/>
            <person name="Lipzen A."/>
            <person name="Ohm R."/>
            <person name="Nagy I."/>
            <person name="Pangilinan J."/>
            <person name="Yan J."/>
            <person name="Xiong Y."/>
            <person name="Grigoriev I.V."/>
            <person name="Hibbett D.S."/>
            <person name="Nagy L.G."/>
        </authorList>
    </citation>
    <scope>NUCLEOTIDE SEQUENCE [LARGE SCALE GENOMIC DNA]</scope>
    <source>
        <strain evidence="1 2">SZMC22713</strain>
    </source>
</reference>
<gene>
    <name evidence="1" type="ORF">BD410DRAFT_735538</name>
</gene>
<dbReference type="AlphaFoldDB" id="A0A4Y7PDJ2"/>
<dbReference type="EMBL" id="ML170748">
    <property type="protein sequence ID" value="TDL13296.1"/>
    <property type="molecule type" value="Genomic_DNA"/>
</dbReference>